<dbReference type="KEGG" id="brq:CIT40_10005"/>
<accession>A0A2U8PRD0</accession>
<keyword evidence="5" id="KW-0547">Nucleotide-binding</keyword>
<dbReference type="Gene3D" id="3.40.50.300">
    <property type="entry name" value="P-loop containing nucleotide triphosphate hydrolases"/>
    <property type="match status" value="2"/>
</dbReference>
<dbReference type="PANTHER" id="PTHR43790:SF9">
    <property type="entry name" value="GALACTOFURANOSE TRANSPORTER ATP-BINDING PROTEIN YTFR"/>
    <property type="match status" value="1"/>
</dbReference>
<dbReference type="SMART" id="SM00382">
    <property type="entry name" value="AAA"/>
    <property type="match status" value="1"/>
</dbReference>
<gene>
    <name evidence="9" type="ORF">CIT40_10005</name>
</gene>
<sequence length="502" mass="53607">MAEPLVTMSAIRKRFGSVLANDDVGITIHAGEVLALLGENGAGKSTLMKILYGFYPADEGTIAIAGRTVTLSSPRDAMAAGIGMVFQQFSLVPALSVLENLLAVLPNAPWLQPRRGAKVQAALRWLTRLAPDMDPNRAVRTLSVGERQLVELAKVLNLDARVVILDEPTSVLTPAETERLYGFIKTLTSEGKAVVLITHKLADIAACADRIVVMRGGKLVDEALSCDRTPEDLVDAMVGRGAVGALPPPEPPATNVPLLQVRGLCADVQGRTIRDVSFELSSGEILGFAGVSGNGQFTLAESLAGLIPAIAGDVILDGISIAGRVQDGAISSHVAYIPERPLDNAVVSDLDLALNLALREARHLALFPDREALLRRAQELISRYDVRPPQPTLAASALSGGNLQKLVIARELSGRSRLVIACYPTMGLDVLATQAVYREMFRQAAEGACVVWISEELDDLVSYAHRIAVIHDGEIMGIVRRGSADRQTLGRWMAGHAMDHAA</sequence>
<dbReference type="PROSITE" id="PS50893">
    <property type="entry name" value="ABC_TRANSPORTER_2"/>
    <property type="match status" value="2"/>
</dbReference>
<reference evidence="9 10" key="2">
    <citation type="journal article" date="2019" name="Int. J. Syst. Evol. Microbiol.">
        <title>Description and complete genome sequence of Bradyrhizobium amphicarpaeae sp. nov., harbouring photosystem and nitrogen-fixation genes.</title>
        <authorList>
            <person name="Bromfield E.S.P."/>
            <person name="Cloutier S."/>
            <person name="Nguyen H.D.T."/>
        </authorList>
    </citation>
    <scope>NUCLEOTIDE SEQUENCE [LARGE SCALE GENOMIC DNA]</scope>
    <source>
        <strain evidence="9 10">39S1MB</strain>
    </source>
</reference>
<dbReference type="InterPro" id="IPR050107">
    <property type="entry name" value="ABC_carbohydrate_import_ATPase"/>
</dbReference>
<dbReference type="SUPFAM" id="SSF52540">
    <property type="entry name" value="P-loop containing nucleoside triphosphate hydrolases"/>
    <property type="match status" value="2"/>
</dbReference>
<dbReference type="CDD" id="cd03215">
    <property type="entry name" value="ABC_Carb_Monos_II"/>
    <property type="match status" value="1"/>
</dbReference>
<keyword evidence="4" id="KW-0677">Repeat</keyword>
<dbReference type="PROSITE" id="PS00211">
    <property type="entry name" value="ABC_TRANSPORTER_1"/>
    <property type="match status" value="2"/>
</dbReference>
<feature type="domain" description="ABC transporter" evidence="8">
    <location>
        <begin position="6"/>
        <end position="241"/>
    </location>
</feature>
<dbReference type="CDD" id="cd03216">
    <property type="entry name" value="ABC_Carb_Monos_I"/>
    <property type="match status" value="1"/>
</dbReference>
<evidence type="ECO:0000313" key="10">
    <source>
        <dbReference type="Proteomes" id="UP000215884"/>
    </source>
</evidence>
<reference evidence="9 10" key="1">
    <citation type="journal article" date="2017" name="Syst. Appl. Microbiol.">
        <title>Soybeans inoculated with root zone soils of Canadian native legumes harbour diverse and novel Bradyrhizobium spp. that possess agricultural potential.</title>
        <authorList>
            <person name="Bromfield E.S.P."/>
            <person name="Cloutier S."/>
            <person name="Tambong J.T."/>
            <person name="Tran Thi T.V."/>
        </authorList>
    </citation>
    <scope>NUCLEOTIDE SEQUENCE [LARGE SCALE GENOMIC DNA]</scope>
    <source>
        <strain evidence="9 10">39S1MB</strain>
    </source>
</reference>
<keyword evidence="2" id="KW-0813">Transport</keyword>
<dbReference type="Pfam" id="PF00005">
    <property type="entry name" value="ABC_tran"/>
    <property type="match status" value="2"/>
</dbReference>
<dbReference type="AlphaFoldDB" id="A0A2U8PRD0"/>
<evidence type="ECO:0000256" key="2">
    <source>
        <dbReference type="ARBA" id="ARBA00022448"/>
    </source>
</evidence>
<protein>
    <submittedName>
        <fullName evidence="9">Heme ABC transporter ATP-binding protein</fullName>
    </submittedName>
</protein>
<dbReference type="InterPro" id="IPR017871">
    <property type="entry name" value="ABC_transporter-like_CS"/>
</dbReference>
<evidence type="ECO:0000256" key="3">
    <source>
        <dbReference type="ARBA" id="ARBA00022597"/>
    </source>
</evidence>
<keyword evidence="3" id="KW-0762">Sugar transport</keyword>
<dbReference type="Proteomes" id="UP000215884">
    <property type="component" value="Chromosome"/>
</dbReference>
<organism evidence="9 10">
    <name type="scientific">Bradyrhizobium amphicarpaeae</name>
    <dbReference type="NCBI Taxonomy" id="1404768"/>
    <lineage>
        <taxon>Bacteria</taxon>
        <taxon>Pseudomonadati</taxon>
        <taxon>Pseudomonadota</taxon>
        <taxon>Alphaproteobacteria</taxon>
        <taxon>Hyphomicrobiales</taxon>
        <taxon>Nitrobacteraceae</taxon>
        <taxon>Bradyrhizobium</taxon>
    </lineage>
</organism>
<comment type="similarity">
    <text evidence="1">Belongs to the ABC transporter superfamily.</text>
</comment>
<dbReference type="GO" id="GO:0005524">
    <property type="term" value="F:ATP binding"/>
    <property type="evidence" value="ECO:0007669"/>
    <property type="project" value="UniProtKB-KW"/>
</dbReference>
<evidence type="ECO:0000259" key="8">
    <source>
        <dbReference type="PROSITE" id="PS50893"/>
    </source>
</evidence>
<evidence type="ECO:0000256" key="4">
    <source>
        <dbReference type="ARBA" id="ARBA00022737"/>
    </source>
</evidence>
<evidence type="ECO:0000256" key="7">
    <source>
        <dbReference type="ARBA" id="ARBA00024722"/>
    </source>
</evidence>
<dbReference type="GO" id="GO:0016887">
    <property type="term" value="F:ATP hydrolysis activity"/>
    <property type="evidence" value="ECO:0007669"/>
    <property type="project" value="InterPro"/>
</dbReference>
<dbReference type="InterPro" id="IPR027417">
    <property type="entry name" value="P-loop_NTPase"/>
</dbReference>
<keyword evidence="6 9" id="KW-0067">ATP-binding</keyword>
<dbReference type="EMBL" id="CP029426">
    <property type="protein sequence ID" value="AWM00330.1"/>
    <property type="molecule type" value="Genomic_DNA"/>
</dbReference>
<evidence type="ECO:0000313" key="9">
    <source>
        <dbReference type="EMBL" id="AWM00330.1"/>
    </source>
</evidence>
<feature type="domain" description="ABC transporter" evidence="8">
    <location>
        <begin position="256"/>
        <end position="497"/>
    </location>
</feature>
<comment type="function">
    <text evidence="7">Involved in beta-(1--&gt;2)glucan export. Transmembrane domains (TMD) form a pore in the inner membrane and the ATP-binding domain (NBD) is responsible for energy generation.</text>
</comment>
<dbReference type="InterPro" id="IPR003593">
    <property type="entry name" value="AAA+_ATPase"/>
</dbReference>
<evidence type="ECO:0000256" key="1">
    <source>
        <dbReference type="ARBA" id="ARBA00005417"/>
    </source>
</evidence>
<evidence type="ECO:0000256" key="5">
    <source>
        <dbReference type="ARBA" id="ARBA00022741"/>
    </source>
</evidence>
<dbReference type="OrthoDB" id="9805029at2"/>
<proteinExistence type="inferred from homology"/>
<dbReference type="InterPro" id="IPR003439">
    <property type="entry name" value="ABC_transporter-like_ATP-bd"/>
</dbReference>
<dbReference type="RefSeq" id="WP_094896101.1">
    <property type="nucleotide sequence ID" value="NZ_CP029426.2"/>
</dbReference>
<dbReference type="PANTHER" id="PTHR43790">
    <property type="entry name" value="CARBOHYDRATE TRANSPORT ATP-BINDING PROTEIN MG119-RELATED"/>
    <property type="match status" value="1"/>
</dbReference>
<keyword evidence="10" id="KW-1185">Reference proteome</keyword>
<evidence type="ECO:0000256" key="6">
    <source>
        <dbReference type="ARBA" id="ARBA00022840"/>
    </source>
</evidence>
<name>A0A2U8PRD0_9BRAD</name>